<evidence type="ECO:0000313" key="13">
    <source>
        <dbReference type="EMBL" id="MCY6959451.1"/>
    </source>
</evidence>
<sequence>MKKKLMTSILATIIVSLSLVTTLYMTIVNYQREENIKKSLKENNKLVIGLLSSNLIKDKDIYFKNFKKSNFRVTLIDVDGNVLYDSEEPTEVMDNHNTREEVVGARNHGNAYSTRFSESTKKVMIYYASKFGDGSVIRSSMPIEVVTGFEGKYLKYYIFVLILVFFISIIISSKLSYVIVKPIKDLEFITSRIAKGELDRRVAISSKDEIGQLAKTFNDMADKLQYTIGDSVEKQTKLESILKSMDSGVIAVDRENKVIIINPYAEKIFGIEKEIIGHNLMDCIRDYELEEIFNNNIEQKEIKILWPEKRTLKVKTADIISSNQRIGTVAVVQDITDIRRLENMRTQFVTNVSHELKTPLTSIKGFAETLRYVEDKATRDKFLGIIDDETDRLTRLISDILILSDIEQHRELKINDIIDVNSTIKDVYNLMKNTANLKNISIELVNNYSPKICGDKDKFKQMLINLVDNAIKYSEKGDKVYIGSEIENEKCTIWVKDTGPGIPKEHIPRLFERFYKVDKARARARGGTGLGLAIVKHIVINFEGEIYVESELGKGTKFIVKIPLFREV</sequence>
<dbReference type="PROSITE" id="PS50885">
    <property type="entry name" value="HAMP"/>
    <property type="match status" value="1"/>
</dbReference>
<dbReference type="SUPFAM" id="SSF55785">
    <property type="entry name" value="PYP-like sensor domain (PAS domain)"/>
    <property type="match status" value="1"/>
</dbReference>
<dbReference type="Pfam" id="PF00512">
    <property type="entry name" value="HisKA"/>
    <property type="match status" value="1"/>
</dbReference>
<gene>
    <name evidence="13" type="ORF">OW729_12605</name>
</gene>
<keyword evidence="4" id="KW-0597">Phosphoprotein</keyword>
<dbReference type="InterPro" id="IPR005467">
    <property type="entry name" value="His_kinase_dom"/>
</dbReference>
<dbReference type="SUPFAM" id="SSF55874">
    <property type="entry name" value="ATPase domain of HSP90 chaperone/DNA topoisomerase II/histidine kinase"/>
    <property type="match status" value="1"/>
</dbReference>
<dbReference type="SMART" id="SM00388">
    <property type="entry name" value="HisKA"/>
    <property type="match status" value="1"/>
</dbReference>
<dbReference type="EMBL" id="JAPQFJ010000013">
    <property type="protein sequence ID" value="MCY6959451.1"/>
    <property type="molecule type" value="Genomic_DNA"/>
</dbReference>
<accession>A0ABT4DE13</accession>
<dbReference type="SMART" id="SM00304">
    <property type="entry name" value="HAMP"/>
    <property type="match status" value="1"/>
</dbReference>
<dbReference type="SUPFAM" id="SSF47384">
    <property type="entry name" value="Homodimeric domain of signal transducing histidine kinase"/>
    <property type="match status" value="1"/>
</dbReference>
<dbReference type="SUPFAM" id="SSF158472">
    <property type="entry name" value="HAMP domain-like"/>
    <property type="match status" value="1"/>
</dbReference>
<dbReference type="InterPro" id="IPR013767">
    <property type="entry name" value="PAS_fold"/>
</dbReference>
<dbReference type="InterPro" id="IPR003660">
    <property type="entry name" value="HAMP_dom"/>
</dbReference>
<keyword evidence="5" id="KW-0808">Transferase</keyword>
<dbReference type="RefSeq" id="WP_268061954.1">
    <property type="nucleotide sequence ID" value="NZ_JAPQFJ010000013.1"/>
</dbReference>
<keyword evidence="7" id="KW-0902">Two-component regulatory system</keyword>
<feature type="domain" description="HAMP" evidence="12">
    <location>
        <begin position="177"/>
        <end position="229"/>
    </location>
</feature>
<dbReference type="EC" id="2.7.13.3" evidence="3"/>
<dbReference type="SMART" id="SM00387">
    <property type="entry name" value="HATPase_c"/>
    <property type="match status" value="1"/>
</dbReference>
<dbReference type="GO" id="GO:0005524">
    <property type="term" value="F:ATP binding"/>
    <property type="evidence" value="ECO:0007669"/>
    <property type="project" value="UniProtKB-KW"/>
</dbReference>
<dbReference type="InterPro" id="IPR000014">
    <property type="entry name" value="PAS"/>
</dbReference>
<keyword evidence="13" id="KW-0067">ATP-binding</keyword>
<evidence type="ECO:0000259" key="11">
    <source>
        <dbReference type="PROSITE" id="PS50112"/>
    </source>
</evidence>
<dbReference type="CDD" id="cd00130">
    <property type="entry name" value="PAS"/>
    <property type="match status" value="1"/>
</dbReference>
<evidence type="ECO:0000313" key="14">
    <source>
        <dbReference type="Proteomes" id="UP001144612"/>
    </source>
</evidence>
<dbReference type="Gene3D" id="3.30.450.20">
    <property type="entry name" value="PAS domain"/>
    <property type="match status" value="1"/>
</dbReference>
<dbReference type="PROSITE" id="PS50112">
    <property type="entry name" value="PAS"/>
    <property type="match status" value="1"/>
</dbReference>
<dbReference type="Pfam" id="PF00989">
    <property type="entry name" value="PAS"/>
    <property type="match status" value="1"/>
</dbReference>
<dbReference type="InterPro" id="IPR036890">
    <property type="entry name" value="HATPase_C_sf"/>
</dbReference>
<keyword evidence="9" id="KW-1133">Transmembrane helix</keyword>
<evidence type="ECO:0000256" key="5">
    <source>
        <dbReference type="ARBA" id="ARBA00022679"/>
    </source>
</evidence>
<evidence type="ECO:0000259" key="12">
    <source>
        <dbReference type="PROSITE" id="PS50885"/>
    </source>
</evidence>
<dbReference type="SMART" id="SM00091">
    <property type="entry name" value="PAS"/>
    <property type="match status" value="1"/>
</dbReference>
<evidence type="ECO:0000256" key="8">
    <source>
        <dbReference type="ARBA" id="ARBA00023136"/>
    </source>
</evidence>
<dbReference type="InterPro" id="IPR036097">
    <property type="entry name" value="HisK_dim/P_sf"/>
</dbReference>
<dbReference type="PANTHER" id="PTHR45453">
    <property type="entry name" value="PHOSPHATE REGULON SENSOR PROTEIN PHOR"/>
    <property type="match status" value="1"/>
</dbReference>
<comment type="subcellular location">
    <subcellularLocation>
        <location evidence="2">Membrane</location>
    </subcellularLocation>
</comment>
<evidence type="ECO:0000256" key="4">
    <source>
        <dbReference type="ARBA" id="ARBA00022553"/>
    </source>
</evidence>
<evidence type="ECO:0000256" key="6">
    <source>
        <dbReference type="ARBA" id="ARBA00022777"/>
    </source>
</evidence>
<protein>
    <recommendedName>
        <fullName evidence="3">histidine kinase</fullName>
        <ecNumber evidence="3">2.7.13.3</ecNumber>
    </recommendedName>
</protein>
<organism evidence="13 14">
    <name type="scientific">Clostridium brassicae</name>
    <dbReference type="NCBI Taxonomy" id="2999072"/>
    <lineage>
        <taxon>Bacteria</taxon>
        <taxon>Bacillati</taxon>
        <taxon>Bacillota</taxon>
        <taxon>Clostridia</taxon>
        <taxon>Eubacteriales</taxon>
        <taxon>Clostridiaceae</taxon>
        <taxon>Clostridium</taxon>
    </lineage>
</organism>
<dbReference type="NCBIfam" id="TIGR00229">
    <property type="entry name" value="sensory_box"/>
    <property type="match status" value="1"/>
</dbReference>
<name>A0ABT4DE13_9CLOT</name>
<dbReference type="PANTHER" id="PTHR45453:SF1">
    <property type="entry name" value="PHOSPHATE REGULON SENSOR PROTEIN PHOR"/>
    <property type="match status" value="1"/>
</dbReference>
<feature type="domain" description="Histidine kinase" evidence="10">
    <location>
        <begin position="351"/>
        <end position="566"/>
    </location>
</feature>
<dbReference type="CDD" id="cd06225">
    <property type="entry name" value="HAMP"/>
    <property type="match status" value="1"/>
</dbReference>
<proteinExistence type="predicted"/>
<dbReference type="InterPro" id="IPR050351">
    <property type="entry name" value="BphY/WalK/GraS-like"/>
</dbReference>
<dbReference type="Pfam" id="PF00672">
    <property type="entry name" value="HAMP"/>
    <property type="match status" value="1"/>
</dbReference>
<dbReference type="InterPro" id="IPR003661">
    <property type="entry name" value="HisK_dim/P_dom"/>
</dbReference>
<evidence type="ECO:0000256" key="7">
    <source>
        <dbReference type="ARBA" id="ARBA00023012"/>
    </source>
</evidence>
<comment type="catalytic activity">
    <reaction evidence="1">
        <text>ATP + protein L-histidine = ADP + protein N-phospho-L-histidine.</text>
        <dbReference type="EC" id="2.7.13.3"/>
    </reaction>
</comment>
<evidence type="ECO:0000259" key="10">
    <source>
        <dbReference type="PROSITE" id="PS50109"/>
    </source>
</evidence>
<dbReference type="PRINTS" id="PR00344">
    <property type="entry name" value="BCTRLSENSOR"/>
</dbReference>
<dbReference type="Gene3D" id="6.10.340.10">
    <property type="match status" value="1"/>
</dbReference>
<evidence type="ECO:0000256" key="1">
    <source>
        <dbReference type="ARBA" id="ARBA00000085"/>
    </source>
</evidence>
<dbReference type="PROSITE" id="PS50109">
    <property type="entry name" value="HIS_KIN"/>
    <property type="match status" value="1"/>
</dbReference>
<reference evidence="13" key="1">
    <citation type="submission" date="2022-12" db="EMBL/GenBank/DDBJ databases">
        <title>Clostridium sp. nov., isolated from industrial wastewater.</title>
        <authorList>
            <person name="Jiayan W."/>
        </authorList>
    </citation>
    <scope>NUCLEOTIDE SEQUENCE</scope>
    <source>
        <strain evidence="13">ZC22-4</strain>
    </source>
</reference>
<dbReference type="CDD" id="cd00075">
    <property type="entry name" value="HATPase"/>
    <property type="match status" value="1"/>
</dbReference>
<comment type="caution">
    <text evidence="13">The sequence shown here is derived from an EMBL/GenBank/DDBJ whole genome shotgun (WGS) entry which is preliminary data.</text>
</comment>
<evidence type="ECO:0000256" key="9">
    <source>
        <dbReference type="SAM" id="Phobius"/>
    </source>
</evidence>
<dbReference type="InterPro" id="IPR003594">
    <property type="entry name" value="HATPase_dom"/>
</dbReference>
<keyword evidence="8 9" id="KW-0472">Membrane</keyword>
<feature type="transmembrane region" description="Helical" evidence="9">
    <location>
        <begin position="6"/>
        <end position="28"/>
    </location>
</feature>
<dbReference type="CDD" id="cd00082">
    <property type="entry name" value="HisKA"/>
    <property type="match status" value="1"/>
</dbReference>
<keyword evidence="9" id="KW-0812">Transmembrane</keyword>
<dbReference type="InterPro" id="IPR004358">
    <property type="entry name" value="Sig_transdc_His_kin-like_C"/>
</dbReference>
<dbReference type="Gene3D" id="3.30.565.10">
    <property type="entry name" value="Histidine kinase-like ATPase, C-terminal domain"/>
    <property type="match status" value="1"/>
</dbReference>
<evidence type="ECO:0000256" key="2">
    <source>
        <dbReference type="ARBA" id="ARBA00004370"/>
    </source>
</evidence>
<feature type="domain" description="PAS" evidence="11">
    <location>
        <begin position="234"/>
        <end position="274"/>
    </location>
</feature>
<dbReference type="InterPro" id="IPR035965">
    <property type="entry name" value="PAS-like_dom_sf"/>
</dbReference>
<feature type="transmembrane region" description="Helical" evidence="9">
    <location>
        <begin position="156"/>
        <end position="180"/>
    </location>
</feature>
<dbReference type="Proteomes" id="UP001144612">
    <property type="component" value="Unassembled WGS sequence"/>
</dbReference>
<dbReference type="Gene3D" id="1.10.287.130">
    <property type="match status" value="1"/>
</dbReference>
<evidence type="ECO:0000256" key="3">
    <source>
        <dbReference type="ARBA" id="ARBA00012438"/>
    </source>
</evidence>
<keyword evidence="14" id="KW-1185">Reference proteome</keyword>
<keyword evidence="6" id="KW-0418">Kinase</keyword>
<dbReference type="Pfam" id="PF02518">
    <property type="entry name" value="HATPase_c"/>
    <property type="match status" value="1"/>
</dbReference>
<keyword evidence="13" id="KW-0547">Nucleotide-binding</keyword>